<organism evidence="3 4">
    <name type="scientific">Kordiimonas sediminis</name>
    <dbReference type="NCBI Taxonomy" id="1735581"/>
    <lineage>
        <taxon>Bacteria</taxon>
        <taxon>Pseudomonadati</taxon>
        <taxon>Pseudomonadota</taxon>
        <taxon>Alphaproteobacteria</taxon>
        <taxon>Kordiimonadales</taxon>
        <taxon>Kordiimonadaceae</taxon>
        <taxon>Kordiimonas</taxon>
    </lineage>
</organism>
<evidence type="ECO:0000313" key="4">
    <source>
        <dbReference type="Proteomes" id="UP000630923"/>
    </source>
</evidence>
<protein>
    <submittedName>
        <fullName evidence="3">Transcriptional regulator</fullName>
    </submittedName>
</protein>
<dbReference type="SUPFAM" id="SSF47413">
    <property type="entry name" value="lambda repressor-like DNA-binding domains"/>
    <property type="match status" value="1"/>
</dbReference>
<name>A0A919AX74_9PROT</name>
<evidence type="ECO:0000313" key="3">
    <source>
        <dbReference type="EMBL" id="GHF30837.1"/>
    </source>
</evidence>
<dbReference type="Gene3D" id="1.10.260.40">
    <property type="entry name" value="lambda repressor-like DNA-binding domains"/>
    <property type="match status" value="1"/>
</dbReference>
<dbReference type="SMART" id="SM00530">
    <property type="entry name" value="HTH_XRE"/>
    <property type="match status" value="1"/>
</dbReference>
<dbReference type="PANTHER" id="PTHR46558">
    <property type="entry name" value="TRACRIPTIONAL REGULATORY PROTEIN-RELATED-RELATED"/>
    <property type="match status" value="1"/>
</dbReference>
<evidence type="ECO:0000259" key="2">
    <source>
        <dbReference type="PROSITE" id="PS50943"/>
    </source>
</evidence>
<reference evidence="3" key="1">
    <citation type="journal article" date="2014" name="Int. J. Syst. Evol. Microbiol.">
        <title>Complete genome sequence of Corynebacterium casei LMG S-19264T (=DSM 44701T), isolated from a smear-ripened cheese.</title>
        <authorList>
            <consortium name="US DOE Joint Genome Institute (JGI-PGF)"/>
            <person name="Walter F."/>
            <person name="Albersmeier A."/>
            <person name="Kalinowski J."/>
            <person name="Ruckert C."/>
        </authorList>
    </citation>
    <scope>NUCLEOTIDE SEQUENCE</scope>
    <source>
        <strain evidence="3">KCTC 42590</strain>
    </source>
</reference>
<dbReference type="InterPro" id="IPR001387">
    <property type="entry name" value="Cro/C1-type_HTH"/>
</dbReference>
<reference evidence="3" key="2">
    <citation type="submission" date="2020-09" db="EMBL/GenBank/DDBJ databases">
        <authorList>
            <person name="Sun Q."/>
            <person name="Kim S."/>
        </authorList>
    </citation>
    <scope>NUCLEOTIDE SEQUENCE</scope>
    <source>
        <strain evidence="3">KCTC 42590</strain>
    </source>
</reference>
<dbReference type="Proteomes" id="UP000630923">
    <property type="component" value="Unassembled WGS sequence"/>
</dbReference>
<dbReference type="GO" id="GO:0003677">
    <property type="term" value="F:DNA binding"/>
    <property type="evidence" value="ECO:0007669"/>
    <property type="project" value="UniProtKB-KW"/>
</dbReference>
<dbReference type="InterPro" id="IPR010982">
    <property type="entry name" value="Lambda_DNA-bd_dom_sf"/>
</dbReference>
<dbReference type="Pfam" id="PF01381">
    <property type="entry name" value="HTH_3"/>
    <property type="match status" value="1"/>
</dbReference>
<dbReference type="CDD" id="cd00093">
    <property type="entry name" value="HTH_XRE"/>
    <property type="match status" value="1"/>
</dbReference>
<feature type="domain" description="HTH cro/C1-type" evidence="2">
    <location>
        <begin position="13"/>
        <end position="68"/>
    </location>
</feature>
<evidence type="ECO:0000256" key="1">
    <source>
        <dbReference type="ARBA" id="ARBA00023125"/>
    </source>
</evidence>
<dbReference type="AlphaFoldDB" id="A0A919AX74"/>
<proteinExistence type="predicted"/>
<dbReference type="PANTHER" id="PTHR46558:SF4">
    <property type="entry name" value="DNA-BIDING PHAGE PROTEIN"/>
    <property type="match status" value="1"/>
</dbReference>
<dbReference type="EMBL" id="BNCI01000002">
    <property type="protein sequence ID" value="GHF30837.1"/>
    <property type="molecule type" value="Genomic_DNA"/>
</dbReference>
<comment type="caution">
    <text evidence="3">The sequence shown here is derived from an EMBL/GenBank/DDBJ whole genome shotgun (WGS) entry which is preliminary data.</text>
</comment>
<dbReference type="PROSITE" id="PS50943">
    <property type="entry name" value="HTH_CROC1"/>
    <property type="match status" value="1"/>
</dbReference>
<gene>
    <name evidence="3" type="ORF">GCM10017044_27790</name>
</gene>
<keyword evidence="4" id="KW-1185">Reference proteome</keyword>
<keyword evidence="1" id="KW-0238">DNA-binding</keyword>
<accession>A0A919AX74</accession>
<sequence>MSKMPKLKIDNSIRALRFEAGEMTQAELANRVGVTRQTIIALEQGKYSPSLELAFRVAQAFGKEIGDVFSCSV</sequence>